<dbReference type="InterPro" id="IPR003749">
    <property type="entry name" value="ThiS/MoaD-like"/>
</dbReference>
<evidence type="ECO:0000256" key="1">
    <source>
        <dbReference type="ARBA" id="ARBA00005046"/>
    </source>
</evidence>
<dbReference type="RefSeq" id="WP_038474448.1">
    <property type="nucleotide sequence ID" value="NZ_CP009451.1"/>
</dbReference>
<comment type="pathway">
    <text evidence="1">Cofactor biosynthesis; molybdopterin biosynthesis.</text>
</comment>
<keyword evidence="7" id="KW-1185">Reference proteome</keyword>
<dbReference type="Proteomes" id="UP000029481">
    <property type="component" value="Chromosome"/>
</dbReference>
<accession>A0A089PUZ6</accession>
<dbReference type="NCBIfam" id="TIGR01682">
    <property type="entry name" value="moaD"/>
    <property type="match status" value="1"/>
</dbReference>
<dbReference type="InterPro" id="IPR044672">
    <property type="entry name" value="MOCS2A"/>
</dbReference>
<dbReference type="PANTHER" id="PTHR33359">
    <property type="entry name" value="MOLYBDOPTERIN SYNTHASE SULFUR CARRIER SUBUNIT"/>
    <property type="match status" value="1"/>
</dbReference>
<gene>
    <name evidence="6" type="primary">moaD</name>
    <name evidence="6" type="ORF">JT31_05955</name>
</gene>
<dbReference type="InterPro" id="IPR012675">
    <property type="entry name" value="Beta-grasp_dom_sf"/>
</dbReference>
<dbReference type="Pfam" id="PF02597">
    <property type="entry name" value="ThiS"/>
    <property type="match status" value="1"/>
</dbReference>
<keyword evidence="2" id="KW-0547">Nucleotide-binding</keyword>
<dbReference type="GO" id="GO:1990133">
    <property type="term" value="C:molybdopterin adenylyltransferase complex"/>
    <property type="evidence" value="ECO:0007669"/>
    <property type="project" value="TreeGrafter"/>
</dbReference>
<dbReference type="InterPro" id="IPR016155">
    <property type="entry name" value="Mopterin_synth/thiamin_S_b"/>
</dbReference>
<name>A0A089PUZ6_9ENTR</name>
<keyword evidence="3" id="KW-0501">Molybdenum cofactor biosynthesis</keyword>
<evidence type="ECO:0000256" key="3">
    <source>
        <dbReference type="ARBA" id="ARBA00023150"/>
    </source>
</evidence>
<reference evidence="6 7" key="1">
    <citation type="submission" date="2014-09" db="EMBL/GenBank/DDBJ databases">
        <title>Cedecea neteri SSMD04 Genome Sequencing.</title>
        <authorList>
            <person name="Tan J.-Y."/>
        </authorList>
    </citation>
    <scope>NUCLEOTIDE SEQUENCE [LARGE SCALE GENOMIC DNA]</scope>
    <source>
        <strain evidence="6 7">SSMD04</strain>
    </source>
</reference>
<dbReference type="SUPFAM" id="SSF54285">
    <property type="entry name" value="MoaD/ThiS"/>
    <property type="match status" value="1"/>
</dbReference>
<protein>
    <recommendedName>
        <fullName evidence="5">Molybdopterin synthase sulfur carrier subunit</fullName>
    </recommendedName>
</protein>
<dbReference type="FunFam" id="3.10.20.30:FF:000010">
    <property type="entry name" value="Molybdopterin synthase sulfur carrier subunit"/>
    <property type="match status" value="1"/>
</dbReference>
<dbReference type="NCBIfam" id="NF008347">
    <property type="entry name" value="PRK11130.1"/>
    <property type="match status" value="1"/>
</dbReference>
<dbReference type="AlphaFoldDB" id="A0A089PUZ6"/>
<evidence type="ECO:0000313" key="6">
    <source>
        <dbReference type="EMBL" id="AIR04177.1"/>
    </source>
</evidence>
<dbReference type="OrthoDB" id="9801945at2"/>
<dbReference type="PANTHER" id="PTHR33359:SF1">
    <property type="entry name" value="MOLYBDOPTERIN SYNTHASE SULFUR CARRIER SUBUNIT"/>
    <property type="match status" value="1"/>
</dbReference>
<evidence type="ECO:0000313" key="7">
    <source>
        <dbReference type="Proteomes" id="UP000029481"/>
    </source>
</evidence>
<proteinExistence type="inferred from homology"/>
<dbReference type="CDD" id="cd00754">
    <property type="entry name" value="Ubl_MoaD"/>
    <property type="match status" value="1"/>
</dbReference>
<dbReference type="Gene3D" id="3.10.20.30">
    <property type="match status" value="1"/>
</dbReference>
<dbReference type="EMBL" id="CP009451">
    <property type="protein sequence ID" value="AIR04177.1"/>
    <property type="molecule type" value="Genomic_DNA"/>
</dbReference>
<comment type="similarity">
    <text evidence="4">Belongs to the MoaD family.</text>
</comment>
<dbReference type="GO" id="GO:0006777">
    <property type="term" value="P:Mo-molybdopterin cofactor biosynthetic process"/>
    <property type="evidence" value="ECO:0007669"/>
    <property type="project" value="UniProtKB-KW"/>
</dbReference>
<evidence type="ECO:0000256" key="2">
    <source>
        <dbReference type="ARBA" id="ARBA00022741"/>
    </source>
</evidence>
<dbReference type="KEGG" id="cnt:JT31_05955"/>
<evidence type="ECO:0000256" key="5">
    <source>
        <dbReference type="ARBA" id="ARBA00024247"/>
    </source>
</evidence>
<sequence length="81" mass="8894">MLNVLFFAQVRELVDCDSLTLDETYRDVEQLRAALATRGDRWALALESGKLLAAVNQTLVSFDHPLAKGDEVAFFPPVTGG</sequence>
<organism evidence="6 7">
    <name type="scientific">Cedecea neteri</name>
    <dbReference type="NCBI Taxonomy" id="158822"/>
    <lineage>
        <taxon>Bacteria</taxon>
        <taxon>Pseudomonadati</taxon>
        <taxon>Pseudomonadota</taxon>
        <taxon>Gammaproteobacteria</taxon>
        <taxon>Enterobacterales</taxon>
        <taxon>Enterobacteriaceae</taxon>
        <taxon>Cedecea</taxon>
    </lineage>
</organism>
<dbReference type="GO" id="GO:0000166">
    <property type="term" value="F:nucleotide binding"/>
    <property type="evidence" value="ECO:0007669"/>
    <property type="project" value="UniProtKB-KW"/>
</dbReference>
<evidence type="ECO:0000256" key="4">
    <source>
        <dbReference type="ARBA" id="ARBA00024200"/>
    </source>
</evidence>